<proteinExistence type="predicted"/>
<sequence length="261" mass="30733">MSKVYMLTIPRGPQKSDLGWEYKVSKRMLQVMIDQNDCKKWIIAEEVGKNGYEHWQIRVETSNKAFFDWVHQLIPCAHVEESNHEWKETYERKEAKFWSWCDTNQVRNCRFGQPRNWQKRCIKAFRTQNDRQIDVWYDPVGQKGKSWLAGHLHETGQAFMLPRLWGDSDDLASMIVRHYNHSGVIVIDIPREKPIPKNFYAAVEMMKDGLIGTCKYEGGMIHIRGVKIVIFTNEQLDKNKLSHDRWRLHGIKKEESAAPSS</sequence>
<organism evidence="1">
    <name type="scientific">Eastern chimpanzee porprismacovirus 3</name>
    <dbReference type="NCBI Taxonomy" id="2762496"/>
    <lineage>
        <taxon>Viruses</taxon>
        <taxon>Monodnaviria</taxon>
        <taxon>Shotokuvirae</taxon>
        <taxon>Cressdnaviricota</taxon>
        <taxon>Arfiviricetes</taxon>
        <taxon>Cremevirales</taxon>
        <taxon>Smacoviridae</taxon>
        <taxon>Porprismacovirus</taxon>
    </lineage>
</organism>
<name>A0A7G7XYI8_9VIRU</name>
<reference evidence="1" key="1">
    <citation type="journal article" date="2020" name="Philos. Trans. R. Soc. Lond., B, Biol.">
        <title>Demography, life-history trade-offs, and the gastrointestinal virome of wild chimpanzees.</title>
        <authorList>
            <person name="Negrey J.D."/>
            <person name="Emery Thompson M."/>
            <person name="Langergraber K.E."/>
            <person name="Machanda Z.P."/>
            <person name="Mitani J.C."/>
            <person name="Muller M.N."/>
            <person name="Otali E."/>
            <person name="Owens L.A."/>
            <person name="Wrangham R.W."/>
            <person name="Goldberg T.L."/>
        </authorList>
    </citation>
    <scope>NUCLEOTIDE SEQUENCE</scope>
    <source>
        <strain evidence="1">K-AL-16-Q3b</strain>
    </source>
</reference>
<evidence type="ECO:0000313" key="1">
    <source>
        <dbReference type="EMBL" id="QNH86216.1"/>
    </source>
</evidence>
<protein>
    <submittedName>
        <fullName evidence="1">Replication associated protein</fullName>
    </submittedName>
</protein>
<dbReference type="EMBL" id="MT076207">
    <property type="protein sequence ID" value="QNH86216.1"/>
    <property type="molecule type" value="Genomic_DNA"/>
</dbReference>
<dbReference type="Gene3D" id="3.40.1310.20">
    <property type="match status" value="1"/>
</dbReference>
<accession>A0A7G7XYI8</accession>